<keyword evidence="5 8" id="KW-0812">Transmembrane</keyword>
<dbReference type="RefSeq" id="WP_229933187.1">
    <property type="nucleotide sequence ID" value="NZ_CAJHOF010000013.1"/>
</dbReference>
<feature type="transmembrane region" description="Helical" evidence="8">
    <location>
        <begin position="530"/>
        <end position="552"/>
    </location>
</feature>
<comment type="similarity">
    <text evidence="2 8">Belongs to the lactate permease family.</text>
</comment>
<protein>
    <recommendedName>
        <fullName evidence="8">L-lactate permease</fullName>
    </recommendedName>
</protein>
<feature type="transmembrane region" description="Helical" evidence="8">
    <location>
        <begin position="224"/>
        <end position="245"/>
    </location>
</feature>
<evidence type="ECO:0000256" key="6">
    <source>
        <dbReference type="ARBA" id="ARBA00022989"/>
    </source>
</evidence>
<dbReference type="PANTHER" id="PTHR30003">
    <property type="entry name" value="L-LACTATE PERMEASE"/>
    <property type="match status" value="1"/>
</dbReference>
<feature type="transmembrane region" description="Helical" evidence="8">
    <location>
        <begin position="407"/>
        <end position="429"/>
    </location>
</feature>
<comment type="subcellular location">
    <subcellularLocation>
        <location evidence="1 8">Cell membrane</location>
        <topology evidence="1 8">Multi-pass membrane protein</topology>
    </subcellularLocation>
</comment>
<proteinExistence type="inferred from homology"/>
<dbReference type="EMBL" id="CAJHOF010000013">
    <property type="protein sequence ID" value="CAD7289199.1"/>
    <property type="molecule type" value="Genomic_DNA"/>
</dbReference>
<evidence type="ECO:0000313" key="10">
    <source>
        <dbReference type="Proteomes" id="UP000789803"/>
    </source>
</evidence>
<keyword evidence="6 8" id="KW-1133">Transmembrane helix</keyword>
<feature type="transmembrane region" description="Helical" evidence="8">
    <location>
        <begin position="503"/>
        <end position="523"/>
    </location>
</feature>
<organism evidence="9 10">
    <name type="scientific">Campylobacter majalis</name>
    <dbReference type="NCBI Taxonomy" id="2790656"/>
    <lineage>
        <taxon>Bacteria</taxon>
        <taxon>Pseudomonadati</taxon>
        <taxon>Campylobacterota</taxon>
        <taxon>Epsilonproteobacteria</taxon>
        <taxon>Campylobacterales</taxon>
        <taxon>Campylobacteraceae</taxon>
        <taxon>Campylobacter</taxon>
    </lineage>
</organism>
<keyword evidence="10" id="KW-1185">Reference proteome</keyword>
<evidence type="ECO:0000256" key="4">
    <source>
        <dbReference type="ARBA" id="ARBA00022475"/>
    </source>
</evidence>
<feature type="transmembrane region" description="Helical" evidence="8">
    <location>
        <begin position="102"/>
        <end position="121"/>
    </location>
</feature>
<keyword evidence="3 8" id="KW-0813">Transport</keyword>
<accession>A0ABN7KBA4</accession>
<feature type="transmembrane region" description="Helical" evidence="8">
    <location>
        <begin position="364"/>
        <end position="386"/>
    </location>
</feature>
<dbReference type="Pfam" id="PF02652">
    <property type="entry name" value="Lactate_perm"/>
    <property type="match status" value="1"/>
</dbReference>
<evidence type="ECO:0000256" key="2">
    <source>
        <dbReference type="ARBA" id="ARBA00010100"/>
    </source>
</evidence>
<feature type="transmembrane region" description="Helical" evidence="8">
    <location>
        <begin position="128"/>
        <end position="149"/>
    </location>
</feature>
<comment type="caution">
    <text evidence="9">The sequence shown here is derived from an EMBL/GenBank/DDBJ whole genome shotgun (WGS) entry which is preliminary data.</text>
</comment>
<dbReference type="Proteomes" id="UP000789803">
    <property type="component" value="Unassembled WGS sequence"/>
</dbReference>
<feature type="transmembrane region" description="Helical" evidence="8">
    <location>
        <begin position="26"/>
        <end position="43"/>
    </location>
</feature>
<gene>
    <name evidence="9" type="primary">lutP</name>
    <name evidence="9" type="ORF">LMG7974_01399</name>
</gene>
<comment type="function">
    <text evidence="8">Uptake of L-lactate across the membrane. Can also transport D-lactate and glycolate.</text>
</comment>
<evidence type="ECO:0000256" key="8">
    <source>
        <dbReference type="RuleBase" id="RU365092"/>
    </source>
</evidence>
<name>A0ABN7KBA4_9BACT</name>
<evidence type="ECO:0000256" key="1">
    <source>
        <dbReference type="ARBA" id="ARBA00004651"/>
    </source>
</evidence>
<evidence type="ECO:0000313" key="9">
    <source>
        <dbReference type="EMBL" id="CAD7289199.1"/>
    </source>
</evidence>
<evidence type="ECO:0000256" key="5">
    <source>
        <dbReference type="ARBA" id="ARBA00022692"/>
    </source>
</evidence>
<sequence length="553" mass="58372">MHTMLAFLPIIVILVMMIGFKLSSKVSLSTAAVLAVIISLTAFDSNAGATNVSAYVLYGFLKAFDILVIIFGAILILNTMKYSGAMTAINNGFNKISTDRRVQVLIIGWAFGAFIEGAAGFGTPAALAAPLLVGLGFPALGAALATLLLNSSPVSYGAVGTPTFGVQQTVEKLVAADGGNLDAYMTTVSSYTAIIHSVGAIFIPFLVVMMMTKLFGKNRSFGDAFGALPFALLASVSFIVPYYLAAKFTGIELPALIGGLISLGILVAAAKAKFLTPKDNWEFAPRPEWPEFWIGSTQASESAEKKEDTQSKSMSLFTAWLPYVLISLILVVTRIPAIGLKPILQSWKLSFDPIFGVANTAYSFSYGYLPGIIPFILVAIITIFLHKMSAKDVKASWSVTFAQVSKAAIPLAAGLALVQLMLNVGVVGAEKNYTMLQLMAKFFADISGQGYVAVAPLVGVLGSFFSGSNTVSNFLFSGLQYETAVLVGLKTEVIVALQNVGGAIGNMVCINNIVAVCATVGLLGKGEGRLLTYNIAPCIFYVLLAVCIGVILL</sequence>
<dbReference type="InterPro" id="IPR003804">
    <property type="entry name" value="Lactate_perm"/>
</dbReference>
<keyword evidence="7 8" id="KW-0472">Membrane</keyword>
<keyword evidence="4 8" id="KW-1003">Cell membrane</keyword>
<feature type="transmembrane region" description="Helical" evidence="8">
    <location>
        <begin position="449"/>
        <end position="467"/>
    </location>
</feature>
<evidence type="ECO:0000256" key="3">
    <source>
        <dbReference type="ARBA" id="ARBA00022448"/>
    </source>
</evidence>
<dbReference type="NCBIfam" id="TIGR00795">
    <property type="entry name" value="lctP"/>
    <property type="match status" value="1"/>
</dbReference>
<feature type="transmembrane region" description="Helical" evidence="8">
    <location>
        <begin position="5"/>
        <end position="20"/>
    </location>
</feature>
<feature type="transmembrane region" description="Helical" evidence="8">
    <location>
        <begin position="55"/>
        <end position="77"/>
    </location>
</feature>
<reference evidence="9 10" key="1">
    <citation type="submission" date="2020-11" db="EMBL/GenBank/DDBJ databases">
        <authorList>
            <person name="Peeters C."/>
        </authorList>
    </citation>
    <scope>NUCLEOTIDE SEQUENCE [LARGE SCALE GENOMIC DNA]</scope>
    <source>
        <strain evidence="9 10">LMG 7974</strain>
    </source>
</reference>
<feature type="transmembrane region" description="Helical" evidence="8">
    <location>
        <begin position="191"/>
        <end position="212"/>
    </location>
</feature>
<feature type="transmembrane region" description="Helical" evidence="8">
    <location>
        <begin position="251"/>
        <end position="270"/>
    </location>
</feature>
<feature type="transmembrane region" description="Helical" evidence="8">
    <location>
        <begin position="320"/>
        <end position="344"/>
    </location>
</feature>
<evidence type="ECO:0000256" key="7">
    <source>
        <dbReference type="ARBA" id="ARBA00023136"/>
    </source>
</evidence>
<dbReference type="PANTHER" id="PTHR30003:SF0">
    <property type="entry name" value="GLYCOLATE PERMEASE GLCA-RELATED"/>
    <property type="match status" value="1"/>
</dbReference>